<dbReference type="InParanoid" id="D3BD00"/>
<protein>
    <submittedName>
        <fullName evidence="2">Uncharacterized protein</fullName>
    </submittedName>
</protein>
<dbReference type="RefSeq" id="XP_020432911.1">
    <property type="nucleotide sequence ID" value="XM_020577237.1"/>
</dbReference>
<feature type="transmembrane region" description="Helical" evidence="1">
    <location>
        <begin position="20"/>
        <end position="40"/>
    </location>
</feature>
<proteinExistence type="predicted"/>
<dbReference type="PANTHER" id="PTHR38736">
    <property type="entry name" value="TRANSMEMBRANE PROTEIN-RELATED"/>
    <property type="match status" value="1"/>
</dbReference>
<keyword evidence="1" id="KW-0812">Transmembrane</keyword>
<dbReference type="Proteomes" id="UP000001396">
    <property type="component" value="Unassembled WGS sequence"/>
</dbReference>
<evidence type="ECO:0000313" key="2">
    <source>
        <dbReference type="EMBL" id="EFA80792.1"/>
    </source>
</evidence>
<reference evidence="2 3" key="1">
    <citation type="journal article" date="2011" name="Genome Res.">
        <title>Phylogeny-wide analysis of social amoeba genomes highlights ancient origins for complex intercellular communication.</title>
        <authorList>
            <person name="Heidel A.J."/>
            <person name="Lawal H.M."/>
            <person name="Felder M."/>
            <person name="Schilde C."/>
            <person name="Helps N.R."/>
            <person name="Tunggal B."/>
            <person name="Rivero F."/>
            <person name="John U."/>
            <person name="Schleicher M."/>
            <person name="Eichinger L."/>
            <person name="Platzer M."/>
            <person name="Noegel A.A."/>
            <person name="Schaap P."/>
            <person name="Gloeckner G."/>
        </authorList>
    </citation>
    <scope>NUCLEOTIDE SEQUENCE [LARGE SCALE GENOMIC DNA]</scope>
    <source>
        <strain evidence="3">ATCC 26659 / Pp 5 / PN500</strain>
    </source>
</reference>
<keyword evidence="1" id="KW-0472">Membrane</keyword>
<comment type="caution">
    <text evidence="2">The sequence shown here is derived from an EMBL/GenBank/DDBJ whole genome shotgun (WGS) entry which is preliminary data.</text>
</comment>
<feature type="transmembrane region" description="Helical" evidence="1">
    <location>
        <begin position="107"/>
        <end position="128"/>
    </location>
</feature>
<name>D3BD00_HETP5</name>
<organism evidence="2 3">
    <name type="scientific">Heterostelium pallidum (strain ATCC 26659 / Pp 5 / PN500)</name>
    <name type="common">Cellular slime mold</name>
    <name type="synonym">Polysphondylium pallidum</name>
    <dbReference type="NCBI Taxonomy" id="670386"/>
    <lineage>
        <taxon>Eukaryota</taxon>
        <taxon>Amoebozoa</taxon>
        <taxon>Evosea</taxon>
        <taxon>Eumycetozoa</taxon>
        <taxon>Dictyostelia</taxon>
        <taxon>Acytosteliales</taxon>
        <taxon>Acytosteliaceae</taxon>
        <taxon>Heterostelium</taxon>
    </lineage>
</organism>
<accession>D3BD00</accession>
<dbReference type="EMBL" id="ADBJ01000028">
    <property type="protein sequence ID" value="EFA80792.1"/>
    <property type="molecule type" value="Genomic_DNA"/>
</dbReference>
<dbReference type="PANTHER" id="PTHR38736:SF3">
    <property type="entry name" value="TRANSMEMBRANE PROTEIN"/>
    <property type="match status" value="1"/>
</dbReference>
<keyword evidence="1" id="KW-1133">Transmembrane helix</keyword>
<keyword evidence="3" id="KW-1185">Reference proteome</keyword>
<evidence type="ECO:0000313" key="3">
    <source>
        <dbReference type="Proteomes" id="UP000001396"/>
    </source>
</evidence>
<gene>
    <name evidence="2" type="ORF">PPL_06378</name>
</gene>
<feature type="transmembrane region" description="Helical" evidence="1">
    <location>
        <begin position="52"/>
        <end position="71"/>
    </location>
</feature>
<dbReference type="AlphaFoldDB" id="D3BD00"/>
<evidence type="ECO:0000256" key="1">
    <source>
        <dbReference type="SAM" id="Phobius"/>
    </source>
</evidence>
<dbReference type="GeneID" id="31361860"/>
<sequence length="189" mass="21774">MGKKISYYYFYSTVFNVVGLHQILAFICLIMVFTSGVMIYQNYGTRAVHKFNVLFSIMMLTFQSFSLFYFLRITDAFNNENIGGCNGKYWCHTFNGTKEGKTWGPGIGFWISVNSFSGSILNLILSIIQYYSTRNMDRPSPPSHLEYPTIEFINSIDSIKNYHNNLIYNDMTNQSNGNNYTYKSSSIIV</sequence>